<protein>
    <submittedName>
        <fullName evidence="3">Copper resistance B</fullName>
    </submittedName>
</protein>
<feature type="region of interest" description="Disordered" evidence="1">
    <location>
        <begin position="18"/>
        <end position="108"/>
    </location>
</feature>
<proteinExistence type="predicted"/>
<dbReference type="Proteomes" id="UP000031338">
    <property type="component" value="Unassembled WGS sequence"/>
</dbReference>
<dbReference type="EMBL" id="JRVC01000003">
    <property type="protein sequence ID" value="KHS48630.1"/>
    <property type="molecule type" value="Genomic_DNA"/>
</dbReference>
<dbReference type="GO" id="GO:0006878">
    <property type="term" value="P:intracellular copper ion homeostasis"/>
    <property type="evidence" value="ECO:0007669"/>
    <property type="project" value="InterPro"/>
</dbReference>
<feature type="chain" id="PRO_5002127496" evidence="2">
    <location>
        <begin position="19"/>
        <end position="340"/>
    </location>
</feature>
<dbReference type="RefSeq" id="WP_039331530.1">
    <property type="nucleotide sequence ID" value="NZ_JRVC01000003.1"/>
</dbReference>
<gene>
    <name evidence="3" type="ORF">NJ75_00712</name>
</gene>
<name>A0A0B9ADE2_9SPHN</name>
<accession>A0A0B9ADE2</accession>
<organism evidence="3 4">
    <name type="scientific">Novosphingobium subterraneum</name>
    <dbReference type="NCBI Taxonomy" id="48936"/>
    <lineage>
        <taxon>Bacteria</taxon>
        <taxon>Pseudomonadati</taxon>
        <taxon>Pseudomonadota</taxon>
        <taxon>Alphaproteobacteria</taxon>
        <taxon>Sphingomonadales</taxon>
        <taxon>Sphingomonadaceae</taxon>
        <taxon>Novosphingobium</taxon>
    </lineage>
</organism>
<evidence type="ECO:0000256" key="1">
    <source>
        <dbReference type="SAM" id="MobiDB-lite"/>
    </source>
</evidence>
<dbReference type="PATRIC" id="fig|48936.3.peg.719"/>
<keyword evidence="4" id="KW-1185">Reference proteome</keyword>
<feature type="signal peptide" evidence="2">
    <location>
        <begin position="1"/>
        <end position="18"/>
    </location>
</feature>
<dbReference type="InterPro" id="IPR007939">
    <property type="entry name" value="Cu-R_B_prcur"/>
</dbReference>
<dbReference type="GO" id="GO:0009279">
    <property type="term" value="C:cell outer membrane"/>
    <property type="evidence" value="ECO:0007669"/>
    <property type="project" value="InterPro"/>
</dbReference>
<evidence type="ECO:0000313" key="4">
    <source>
        <dbReference type="Proteomes" id="UP000031338"/>
    </source>
</evidence>
<dbReference type="STRING" id="48936.NJ75_00712"/>
<dbReference type="GO" id="GO:0005507">
    <property type="term" value="F:copper ion binding"/>
    <property type="evidence" value="ECO:0007669"/>
    <property type="project" value="InterPro"/>
</dbReference>
<keyword evidence="2" id="KW-0732">Signal</keyword>
<evidence type="ECO:0000313" key="3">
    <source>
        <dbReference type="EMBL" id="KHS48630.1"/>
    </source>
</evidence>
<reference evidence="3 4" key="1">
    <citation type="submission" date="2014-10" db="EMBL/GenBank/DDBJ databases">
        <title>Draft genome sequence of Novosphingobium subterraneum DSM 12447.</title>
        <authorList>
            <person name="Gan H.M."/>
            <person name="Gan H.Y."/>
            <person name="Savka M.A."/>
        </authorList>
    </citation>
    <scope>NUCLEOTIDE SEQUENCE [LARGE SCALE GENOMIC DNA]</scope>
    <source>
        <strain evidence="3 4">DSM 12447</strain>
    </source>
</reference>
<dbReference type="Pfam" id="PF05275">
    <property type="entry name" value="CopB"/>
    <property type="match status" value="1"/>
</dbReference>
<comment type="caution">
    <text evidence="3">The sequence shown here is derived from an EMBL/GenBank/DDBJ whole genome shotgun (WGS) entry which is preliminary data.</text>
</comment>
<dbReference type="AlphaFoldDB" id="A0A0B9ADE2"/>
<evidence type="ECO:0000256" key="2">
    <source>
        <dbReference type="SAM" id="SignalP"/>
    </source>
</evidence>
<sequence length="340" mass="37334">MKRLLLAGAALIATPSLAQEAQDPHAGHDMSQMQGMDHSGHDMGAMNDQPADGAAMQGMDHSMHQQTAPDAPQAGTPMDHSAHMGHTMPTVSDSEVGNAPPPPVPTDHPADAFWDKQRMAQARADLSKEGRFFGNALILDRFEYRPRNGTDGYAWQAMGWIGGDIDRLAVETEGEGGFGEPLETGEVRAAWRHALDPWWNFELGVRQDFGAGPDRTYGVVGFEGLAPYWFEVGAHAFVSNKGDVHFRLEAEHDMRLTQRLILQPSIEIDASAQDVPELGIGAGIEKIELGTRLRYEFAREFAPYVGVHWERKLGETARLARLEGESPSQVSAVVGVRMWF</sequence>